<gene>
    <name evidence="10" type="ORF">M9Y10_005398</name>
</gene>
<sequence>MDVQINIEALQSYVVEKRTINFVTTMVMELLNKSSIFSVDFEIEQLKFGTKQPIIQLVSMKDIDATLQWHLNMHEYIIPALQHSKLDFLKSLDFQAPFQAVIGIDCQSDCSISLTTTLSLDMISPGCVKFPIHATLSKIQLIGQITIQYLGDSIILFFETPPNFDFDFDLVLGADEKLFDQIEVRGFISETLNNWIQGTLVHPNATKLPISDN</sequence>
<keyword evidence="2" id="KW-0813">Transport</keyword>
<evidence type="ECO:0000313" key="11">
    <source>
        <dbReference type="Proteomes" id="UP001470230"/>
    </source>
</evidence>
<keyword evidence="4" id="KW-0256">Endoplasmic reticulum</keyword>
<dbReference type="PROSITE" id="PS51847">
    <property type="entry name" value="SMP"/>
    <property type="match status" value="1"/>
</dbReference>
<evidence type="ECO:0000256" key="3">
    <source>
        <dbReference type="ARBA" id="ARBA00022787"/>
    </source>
</evidence>
<evidence type="ECO:0000256" key="6">
    <source>
        <dbReference type="ARBA" id="ARBA00023121"/>
    </source>
</evidence>
<evidence type="ECO:0000256" key="8">
    <source>
        <dbReference type="ARBA" id="ARBA00023136"/>
    </source>
</evidence>
<keyword evidence="11" id="KW-1185">Reference proteome</keyword>
<evidence type="ECO:0000256" key="5">
    <source>
        <dbReference type="ARBA" id="ARBA00023055"/>
    </source>
</evidence>
<dbReference type="PANTHER" id="PTHR28204">
    <property type="entry name" value="MITOCHONDRIAL DISTRIBUTION AND MORPHOLOGY PROTEIN 12"/>
    <property type="match status" value="1"/>
</dbReference>
<comment type="caution">
    <text evidence="10">The sequence shown here is derived from an EMBL/GenBank/DDBJ whole genome shotgun (WGS) entry which is preliminary data.</text>
</comment>
<dbReference type="InterPro" id="IPR031468">
    <property type="entry name" value="SMP_LBD"/>
</dbReference>
<dbReference type="Proteomes" id="UP001470230">
    <property type="component" value="Unassembled WGS sequence"/>
</dbReference>
<organism evidence="10 11">
    <name type="scientific">Tritrichomonas musculus</name>
    <dbReference type="NCBI Taxonomy" id="1915356"/>
    <lineage>
        <taxon>Eukaryota</taxon>
        <taxon>Metamonada</taxon>
        <taxon>Parabasalia</taxon>
        <taxon>Tritrichomonadida</taxon>
        <taxon>Tritrichomonadidae</taxon>
        <taxon>Tritrichomonas</taxon>
    </lineage>
</organism>
<evidence type="ECO:0000313" key="10">
    <source>
        <dbReference type="EMBL" id="KAK8878618.1"/>
    </source>
</evidence>
<accession>A0ABR2JM89</accession>
<keyword evidence="7" id="KW-0496">Mitochondrion</keyword>
<evidence type="ECO:0000256" key="4">
    <source>
        <dbReference type="ARBA" id="ARBA00022824"/>
    </source>
</evidence>
<keyword evidence="6" id="KW-0446">Lipid-binding</keyword>
<dbReference type="InterPro" id="IPR027532">
    <property type="entry name" value="Mdm12"/>
</dbReference>
<keyword evidence="5" id="KW-0445">Lipid transport</keyword>
<proteinExistence type="predicted"/>
<evidence type="ECO:0000259" key="9">
    <source>
        <dbReference type="PROSITE" id="PS51847"/>
    </source>
</evidence>
<evidence type="ECO:0000256" key="1">
    <source>
        <dbReference type="ARBA" id="ARBA00004370"/>
    </source>
</evidence>
<reference evidence="10 11" key="1">
    <citation type="submission" date="2024-04" db="EMBL/GenBank/DDBJ databases">
        <title>Tritrichomonas musculus Genome.</title>
        <authorList>
            <person name="Alves-Ferreira E."/>
            <person name="Grigg M."/>
            <person name="Lorenzi H."/>
            <person name="Galac M."/>
        </authorList>
    </citation>
    <scope>NUCLEOTIDE SEQUENCE [LARGE SCALE GENOMIC DNA]</scope>
    <source>
        <strain evidence="10 11">EAF2021</strain>
    </source>
</reference>
<feature type="domain" description="SMP-LTD" evidence="9">
    <location>
        <begin position="1"/>
        <end position="211"/>
    </location>
</feature>
<dbReference type="EMBL" id="JAPFFF010000011">
    <property type="protein sequence ID" value="KAK8878618.1"/>
    <property type="molecule type" value="Genomic_DNA"/>
</dbReference>
<dbReference type="PANTHER" id="PTHR28204:SF1">
    <property type="entry name" value="MITOCHONDRIAL DISTRIBUTION AND MORPHOLOGY PROTEIN 12"/>
    <property type="match status" value="1"/>
</dbReference>
<evidence type="ECO:0000256" key="2">
    <source>
        <dbReference type="ARBA" id="ARBA00022448"/>
    </source>
</evidence>
<name>A0ABR2JM89_9EUKA</name>
<keyword evidence="8" id="KW-0472">Membrane</keyword>
<protein>
    <recommendedName>
        <fullName evidence="9">SMP-LTD domain-containing protein</fullName>
    </recommendedName>
</protein>
<evidence type="ECO:0000256" key="7">
    <source>
        <dbReference type="ARBA" id="ARBA00023128"/>
    </source>
</evidence>
<keyword evidence="3" id="KW-1000">Mitochondrion outer membrane</keyword>
<comment type="subcellular location">
    <subcellularLocation>
        <location evidence="1">Membrane</location>
    </subcellularLocation>
</comment>